<sequence length="123" mass="14185">MNKLKGISQNRIGKERIKREYDLRVLNLVGESEYESRMAIWNNLNFTNDTVNDIKTFVDQAFSKLQQELSNNKAELSIDYNEFVITANEEINYIKGNVADTTSQYFWYAMIALMVAGTIAICI</sequence>
<organism evidence="2 3">
    <name type="scientific">Photobacterium sp. (strain ATCC 43367)</name>
    <dbReference type="NCBI Taxonomy" id="379097"/>
    <lineage>
        <taxon>Bacteria</taxon>
        <taxon>Pseudomonadati</taxon>
        <taxon>Pseudomonadota</taxon>
        <taxon>Gammaproteobacteria</taxon>
        <taxon>Vibrionales</taxon>
        <taxon>Vibrionaceae</taxon>
        <taxon>Vibrio</taxon>
        <taxon>Vibrio oreintalis group</taxon>
    </lineage>
</organism>
<name>A0A0A5JQJ0_PHOS4</name>
<dbReference type="AlphaFoldDB" id="A0A0A5JQJ0"/>
<reference evidence="2 3" key="1">
    <citation type="submission" date="2014-10" db="EMBL/GenBank/DDBJ databases">
        <title>Genome sequencing of Vibrio sinaloensis T08.</title>
        <authorList>
            <person name="Chan K.-G."/>
            <person name="Mohamad N.I."/>
        </authorList>
    </citation>
    <scope>NUCLEOTIDE SEQUENCE [LARGE SCALE GENOMIC DNA]</scope>
    <source>
        <strain evidence="2 3">T08</strain>
    </source>
</reference>
<keyword evidence="1" id="KW-0472">Membrane</keyword>
<keyword evidence="1" id="KW-1133">Transmembrane helix</keyword>
<protein>
    <submittedName>
        <fullName evidence="2">Thiamine-phosphate diphosphorylase</fullName>
    </submittedName>
</protein>
<evidence type="ECO:0000313" key="2">
    <source>
        <dbReference type="EMBL" id="KGY10233.1"/>
    </source>
</evidence>
<dbReference type="EMBL" id="JRWP01000004">
    <property type="protein sequence ID" value="KGY10233.1"/>
    <property type="molecule type" value="Genomic_DNA"/>
</dbReference>
<dbReference type="Proteomes" id="UP000030451">
    <property type="component" value="Unassembled WGS sequence"/>
</dbReference>
<accession>A0A0A5JQJ0</accession>
<proteinExistence type="predicted"/>
<comment type="caution">
    <text evidence="2">The sequence shown here is derived from an EMBL/GenBank/DDBJ whole genome shotgun (WGS) entry which is preliminary data.</text>
</comment>
<evidence type="ECO:0000313" key="3">
    <source>
        <dbReference type="Proteomes" id="UP000030451"/>
    </source>
</evidence>
<keyword evidence="1" id="KW-0812">Transmembrane</keyword>
<dbReference type="OrthoDB" id="5874580at2"/>
<evidence type="ECO:0000256" key="1">
    <source>
        <dbReference type="SAM" id="Phobius"/>
    </source>
</evidence>
<dbReference type="STRING" id="379097.SE23_05620"/>
<gene>
    <name evidence="2" type="ORF">NM06_04805</name>
</gene>
<feature type="transmembrane region" description="Helical" evidence="1">
    <location>
        <begin position="105"/>
        <end position="122"/>
    </location>
</feature>